<sequence length="122" mass="12872">SIPFSHWMRSDSTSAWRNASARYSQTLEAHGQAASTAGLYGTLLEDNNLGYSIQSGYTQGGYEGSSKTGYASLNYRGGYGNASAGYSHSGGYRQLYYGLSGGILAHANGLTLSQPLGDTLIL</sequence>
<dbReference type="GO" id="GO:0009297">
    <property type="term" value="P:pilus assembly"/>
    <property type="evidence" value="ECO:0007669"/>
    <property type="project" value="InterPro"/>
</dbReference>
<evidence type="ECO:0000313" key="2">
    <source>
        <dbReference type="Proteomes" id="UP000291778"/>
    </source>
</evidence>
<dbReference type="PANTHER" id="PTHR30451">
    <property type="entry name" value="OUTER MEMBRANE USHER PROTEIN"/>
    <property type="match status" value="1"/>
</dbReference>
<reference evidence="1 2" key="1">
    <citation type="submission" date="2019-02" db="EMBL/GenBank/DDBJ databases">
        <authorList>
            <person name="Slukin P."/>
            <person name="Fursova N."/>
            <person name="Ermolenko Z."/>
            <person name="Mayskaya N."/>
            <person name="Kislichkina A."/>
            <person name="Mukhina T."/>
            <person name="Sizova A."/>
            <person name="Bogun A."/>
        </authorList>
    </citation>
    <scope>NUCLEOTIDE SEQUENCE [LARGE SCALE GENOMIC DNA]</scope>
    <source>
        <strain evidence="2">SCPM-O-B-8431(U15)</strain>
    </source>
</reference>
<dbReference type="Proteomes" id="UP000291778">
    <property type="component" value="Unassembled WGS sequence"/>
</dbReference>
<evidence type="ECO:0000313" key="1">
    <source>
        <dbReference type="EMBL" id="RYL73386.1"/>
    </source>
</evidence>
<protein>
    <submittedName>
        <fullName evidence="1">Fimbrial protein</fullName>
    </submittedName>
</protein>
<proteinExistence type="predicted"/>
<dbReference type="GO" id="GO:0009279">
    <property type="term" value="C:cell outer membrane"/>
    <property type="evidence" value="ECO:0007669"/>
    <property type="project" value="TreeGrafter"/>
</dbReference>
<comment type="caution">
    <text evidence="1">The sequence shown here is derived from an EMBL/GenBank/DDBJ whole genome shotgun (WGS) entry which is preliminary data.</text>
</comment>
<gene>
    <name evidence="1" type="ORF">EWK56_27370</name>
</gene>
<accession>A0A4Q4HUQ2</accession>
<feature type="non-terminal residue" evidence="1">
    <location>
        <position position="122"/>
    </location>
</feature>
<dbReference type="AlphaFoldDB" id="A0A4Q4HUQ2"/>
<dbReference type="Pfam" id="PF00577">
    <property type="entry name" value="Usher"/>
    <property type="match status" value="1"/>
</dbReference>
<feature type="non-terminal residue" evidence="1">
    <location>
        <position position="1"/>
    </location>
</feature>
<dbReference type="RefSeq" id="WP_165355276.1">
    <property type="nucleotide sequence ID" value="NZ_SERR01000105.1"/>
</dbReference>
<organism evidence="1 2">
    <name type="scientific">Escherichia coli</name>
    <dbReference type="NCBI Taxonomy" id="562"/>
    <lineage>
        <taxon>Bacteria</taxon>
        <taxon>Pseudomonadati</taxon>
        <taxon>Pseudomonadota</taxon>
        <taxon>Gammaproteobacteria</taxon>
        <taxon>Enterobacterales</taxon>
        <taxon>Enterobacteriaceae</taxon>
        <taxon>Escherichia</taxon>
    </lineage>
</organism>
<dbReference type="PANTHER" id="PTHR30451:SF21">
    <property type="entry name" value="FIMBRIAL USHER DOMAIN-CONTAINING PROTEIN YDET-RELATED"/>
    <property type="match status" value="1"/>
</dbReference>
<dbReference type="GO" id="GO:0015473">
    <property type="term" value="F:fimbrial usher porin activity"/>
    <property type="evidence" value="ECO:0007669"/>
    <property type="project" value="InterPro"/>
</dbReference>
<name>A0A4Q4HUQ2_ECOLX</name>
<dbReference type="InterPro" id="IPR000015">
    <property type="entry name" value="Fimb_usher"/>
</dbReference>
<dbReference type="EMBL" id="SERV01000108">
    <property type="protein sequence ID" value="RYL73386.1"/>
    <property type="molecule type" value="Genomic_DNA"/>
</dbReference>